<dbReference type="AlphaFoldDB" id="A0A1F7IYR7"/>
<protein>
    <recommendedName>
        <fullName evidence="1">Glycosyltransferase 2-like domain-containing protein</fullName>
    </recommendedName>
</protein>
<comment type="caution">
    <text evidence="2">The sequence shown here is derived from an EMBL/GenBank/DDBJ whole genome shotgun (WGS) entry which is preliminary data.</text>
</comment>
<dbReference type="PANTHER" id="PTHR48090">
    <property type="entry name" value="UNDECAPRENYL-PHOSPHATE 4-DEOXY-4-FORMAMIDO-L-ARABINOSE TRANSFERASE-RELATED"/>
    <property type="match status" value="1"/>
</dbReference>
<proteinExistence type="predicted"/>
<dbReference type="STRING" id="1802061.A3A93_03545"/>
<dbReference type="EMBL" id="MGAL01000014">
    <property type="protein sequence ID" value="OGK48510.1"/>
    <property type="molecule type" value="Genomic_DNA"/>
</dbReference>
<dbReference type="Gene3D" id="3.90.550.10">
    <property type="entry name" value="Spore Coat Polysaccharide Biosynthesis Protein SpsA, Chain A"/>
    <property type="match status" value="1"/>
</dbReference>
<evidence type="ECO:0000313" key="2">
    <source>
        <dbReference type="EMBL" id="OGK48510.1"/>
    </source>
</evidence>
<gene>
    <name evidence="2" type="ORF">A3A93_03545</name>
</gene>
<accession>A0A1F7IYR7</accession>
<dbReference type="InterPro" id="IPR050256">
    <property type="entry name" value="Glycosyltransferase_2"/>
</dbReference>
<reference evidence="2 3" key="1">
    <citation type="journal article" date="2016" name="Nat. Commun.">
        <title>Thousands of microbial genomes shed light on interconnected biogeochemical processes in an aquifer system.</title>
        <authorList>
            <person name="Anantharaman K."/>
            <person name="Brown C.T."/>
            <person name="Hug L.A."/>
            <person name="Sharon I."/>
            <person name="Castelle C.J."/>
            <person name="Probst A.J."/>
            <person name="Thomas B.C."/>
            <person name="Singh A."/>
            <person name="Wilkins M.J."/>
            <person name="Karaoz U."/>
            <person name="Brodie E.L."/>
            <person name="Williams K.H."/>
            <person name="Hubbard S.S."/>
            <person name="Banfield J.F."/>
        </authorList>
    </citation>
    <scope>NUCLEOTIDE SEQUENCE [LARGE SCALE GENOMIC DNA]</scope>
</reference>
<dbReference type="InterPro" id="IPR001173">
    <property type="entry name" value="Glyco_trans_2-like"/>
</dbReference>
<feature type="domain" description="Glycosyltransferase 2-like" evidence="1">
    <location>
        <begin position="6"/>
        <end position="138"/>
    </location>
</feature>
<dbReference type="Pfam" id="PF00535">
    <property type="entry name" value="Glycos_transf_2"/>
    <property type="match status" value="1"/>
</dbReference>
<evidence type="ECO:0000259" key="1">
    <source>
        <dbReference type="Pfam" id="PF00535"/>
    </source>
</evidence>
<dbReference type="PANTHER" id="PTHR48090:SF7">
    <property type="entry name" value="RFBJ PROTEIN"/>
    <property type="match status" value="1"/>
</dbReference>
<dbReference type="Proteomes" id="UP000177141">
    <property type="component" value="Unassembled WGS sequence"/>
</dbReference>
<dbReference type="CDD" id="cd04179">
    <property type="entry name" value="DPM_DPG-synthase_like"/>
    <property type="match status" value="1"/>
</dbReference>
<dbReference type="SUPFAM" id="SSF53448">
    <property type="entry name" value="Nucleotide-diphospho-sugar transferases"/>
    <property type="match status" value="1"/>
</dbReference>
<dbReference type="InterPro" id="IPR029044">
    <property type="entry name" value="Nucleotide-diphossugar_trans"/>
</dbReference>
<evidence type="ECO:0000313" key="3">
    <source>
        <dbReference type="Proteomes" id="UP000177141"/>
    </source>
</evidence>
<name>A0A1F7IYR7_9BACT</name>
<organism evidence="2 3">
    <name type="scientific">Candidatus Roizmanbacteria bacterium RIFCSPLOWO2_01_FULL_38_12</name>
    <dbReference type="NCBI Taxonomy" id="1802061"/>
    <lineage>
        <taxon>Bacteria</taxon>
        <taxon>Candidatus Roizmaniibacteriota</taxon>
    </lineage>
</organism>
<sequence>MPKKLSIIIPVYNESKSVLRCLQNISSLYIPNYLKEIIVVDDGSTDNSLYLIEQFKTSNKYTKIISLPKNSGKGYAVKEGIRHATGDIMIIQDSDLEYDPHDILLILKKYENKNCNVVYGSRILGSKIYGNKNAGMIFYIGGVTLTKLMNLLFGTNLTDQPTCYKSWKHILSKDLIKYCQSNGFEFEIEMTAFFAKENVIEEVPINYYPRSVENGKKITLTDFILSVLTAFRCKLLK</sequence>